<evidence type="ECO:0000313" key="2">
    <source>
        <dbReference type="Proteomes" id="UP000215127"/>
    </source>
</evidence>
<proteinExistence type="predicted"/>
<organism evidence="1 2">
    <name type="scientific">Zymoseptoria tritici (strain ST99CH_3D7)</name>
    <dbReference type="NCBI Taxonomy" id="1276538"/>
    <lineage>
        <taxon>Eukaryota</taxon>
        <taxon>Fungi</taxon>
        <taxon>Dikarya</taxon>
        <taxon>Ascomycota</taxon>
        <taxon>Pezizomycotina</taxon>
        <taxon>Dothideomycetes</taxon>
        <taxon>Dothideomycetidae</taxon>
        <taxon>Mycosphaerellales</taxon>
        <taxon>Mycosphaerellaceae</taxon>
        <taxon>Zymoseptoria</taxon>
    </lineage>
</organism>
<gene>
    <name evidence="1" type="ORF">ZT3D7_G8809</name>
</gene>
<keyword evidence="2" id="KW-1185">Reference proteome</keyword>
<sequence length="281" mass="31272">MPPCPTPAYHVKATQPLAFDRFTLKLSVEDDFEFPDFLRHIKAKILGHKTEEKPTVMGYVTAQLVRIAKAQQLREDLWDVMDNHSEALASVYKGLWDKNGNETDMLLSLDCSPLNLLFINSVLLEAPYRGHGIGLLAVHAVIESLASFDAPQNRKWVVSLPFIKSEVEIDTGNDVVLLCPAGMTGVESTGPDLDHAAIERKLIDYWGNLGFHVLGRNAGIHDVLMSLETIDGQLNIEEVVPHLITKDEKKRIWDQRQAMLDSLSTDEKIGEGEESGDSSSE</sequence>
<accession>A0A1X7S1Y3</accession>
<name>A0A1X7S1Y3_ZYMT9</name>
<dbReference type="Proteomes" id="UP000215127">
    <property type="component" value="Chromosome 8"/>
</dbReference>
<evidence type="ECO:0000313" key="1">
    <source>
        <dbReference type="EMBL" id="SMQ53655.1"/>
    </source>
</evidence>
<protein>
    <submittedName>
        <fullName evidence="1">Uncharacterized protein</fullName>
    </submittedName>
</protein>
<dbReference type="AlphaFoldDB" id="A0A1X7S1Y3"/>
<dbReference type="EMBL" id="LT853699">
    <property type="protein sequence ID" value="SMQ53655.1"/>
    <property type="molecule type" value="Genomic_DNA"/>
</dbReference>
<reference evidence="1 2" key="1">
    <citation type="submission" date="2016-06" db="EMBL/GenBank/DDBJ databases">
        <authorList>
            <person name="Kjaerup R.B."/>
            <person name="Dalgaard T.S."/>
            <person name="Juul-Madsen H.R."/>
        </authorList>
    </citation>
    <scope>NUCLEOTIDE SEQUENCE [LARGE SCALE GENOMIC DNA]</scope>
</reference>